<protein>
    <submittedName>
        <fullName evidence="2">Uncharacterized protein</fullName>
    </submittedName>
</protein>
<evidence type="ECO:0000313" key="2">
    <source>
        <dbReference type="EMBL" id="PON82452.1"/>
    </source>
</evidence>
<sequence length="167" mass="18330">MASKHCYKPANETCQQKCLEKCYGHGKPNDTGSYYSGQSLGSNVNSALYGQTYHCPDRNMASKPNMNSSYGYQIMTDQYHPVAKPCPTQTPVAHGQCNQGHGHSHVGKQCGTSHGKMASCHGKSHEKKKADHCNNKKDKSHKMKNKHKDCNRSCSDSSDSSSDSDCN</sequence>
<gene>
    <name evidence="2" type="ORF">TorRG33x02_216970</name>
</gene>
<feature type="region of interest" description="Disordered" evidence="1">
    <location>
        <begin position="121"/>
        <end position="167"/>
    </location>
</feature>
<reference evidence="3" key="1">
    <citation type="submission" date="2016-06" db="EMBL/GenBank/DDBJ databases">
        <title>Parallel loss of symbiosis genes in relatives of nitrogen-fixing non-legume Parasponia.</title>
        <authorList>
            <person name="Van Velzen R."/>
            <person name="Holmer R."/>
            <person name="Bu F."/>
            <person name="Rutten L."/>
            <person name="Van Zeijl A."/>
            <person name="Liu W."/>
            <person name="Santuari L."/>
            <person name="Cao Q."/>
            <person name="Sharma T."/>
            <person name="Shen D."/>
            <person name="Roswanjaya Y."/>
            <person name="Wardhani T."/>
            <person name="Kalhor M.S."/>
            <person name="Jansen J."/>
            <person name="Van den Hoogen J."/>
            <person name="Gungor B."/>
            <person name="Hartog M."/>
            <person name="Hontelez J."/>
            <person name="Verver J."/>
            <person name="Yang W.-C."/>
            <person name="Schijlen E."/>
            <person name="Repin R."/>
            <person name="Schilthuizen M."/>
            <person name="Schranz E."/>
            <person name="Heidstra R."/>
            <person name="Miyata K."/>
            <person name="Fedorova E."/>
            <person name="Kohlen W."/>
            <person name="Bisseling T."/>
            <person name="Smit S."/>
            <person name="Geurts R."/>
        </authorList>
    </citation>
    <scope>NUCLEOTIDE SEQUENCE [LARGE SCALE GENOMIC DNA]</scope>
    <source>
        <strain evidence="3">cv. RG33-2</strain>
    </source>
</reference>
<evidence type="ECO:0000256" key="1">
    <source>
        <dbReference type="SAM" id="MobiDB-lite"/>
    </source>
</evidence>
<organism evidence="2 3">
    <name type="scientific">Trema orientale</name>
    <name type="common">Charcoal tree</name>
    <name type="synonym">Celtis orientalis</name>
    <dbReference type="NCBI Taxonomy" id="63057"/>
    <lineage>
        <taxon>Eukaryota</taxon>
        <taxon>Viridiplantae</taxon>
        <taxon>Streptophyta</taxon>
        <taxon>Embryophyta</taxon>
        <taxon>Tracheophyta</taxon>
        <taxon>Spermatophyta</taxon>
        <taxon>Magnoliopsida</taxon>
        <taxon>eudicotyledons</taxon>
        <taxon>Gunneridae</taxon>
        <taxon>Pentapetalae</taxon>
        <taxon>rosids</taxon>
        <taxon>fabids</taxon>
        <taxon>Rosales</taxon>
        <taxon>Cannabaceae</taxon>
        <taxon>Trema</taxon>
    </lineage>
</organism>
<dbReference type="InParanoid" id="A0A2P5EA68"/>
<accession>A0A2P5EA68</accession>
<evidence type="ECO:0000313" key="3">
    <source>
        <dbReference type="Proteomes" id="UP000237000"/>
    </source>
</evidence>
<name>A0A2P5EA68_TREOI</name>
<proteinExistence type="predicted"/>
<keyword evidence="3" id="KW-1185">Reference proteome</keyword>
<comment type="caution">
    <text evidence="2">The sequence shown here is derived from an EMBL/GenBank/DDBJ whole genome shotgun (WGS) entry which is preliminary data.</text>
</comment>
<dbReference type="AlphaFoldDB" id="A0A2P5EA68"/>
<dbReference type="OrthoDB" id="1694255at2759"/>
<feature type="compositionally biased region" description="Basic residues" evidence="1">
    <location>
        <begin position="138"/>
        <end position="149"/>
    </location>
</feature>
<feature type="compositionally biased region" description="Low complexity" evidence="1">
    <location>
        <begin position="153"/>
        <end position="167"/>
    </location>
</feature>
<feature type="compositionally biased region" description="Basic and acidic residues" evidence="1">
    <location>
        <begin position="128"/>
        <end position="137"/>
    </location>
</feature>
<dbReference type="Proteomes" id="UP000237000">
    <property type="component" value="Unassembled WGS sequence"/>
</dbReference>
<dbReference type="EMBL" id="JXTC01000194">
    <property type="protein sequence ID" value="PON82452.1"/>
    <property type="molecule type" value="Genomic_DNA"/>
</dbReference>